<reference evidence="1 2" key="1">
    <citation type="submission" date="2018-08" db="EMBL/GenBank/DDBJ databases">
        <title>A genome reference for cultivated species of the human gut microbiota.</title>
        <authorList>
            <person name="Zou Y."/>
            <person name="Xue W."/>
            <person name="Luo G."/>
        </authorList>
    </citation>
    <scope>NUCLEOTIDE SEQUENCE [LARGE SCALE GENOMIC DNA]</scope>
    <source>
        <strain evidence="1 2">AM18-6</strain>
    </source>
</reference>
<dbReference type="EMBL" id="QRJE01000026">
    <property type="protein sequence ID" value="RHH08911.1"/>
    <property type="molecule type" value="Genomic_DNA"/>
</dbReference>
<dbReference type="Proteomes" id="UP000266644">
    <property type="component" value="Unassembled WGS sequence"/>
</dbReference>
<protein>
    <submittedName>
        <fullName evidence="1">Uncharacterized protein</fullName>
    </submittedName>
</protein>
<comment type="caution">
    <text evidence="1">The sequence shown here is derived from an EMBL/GenBank/DDBJ whole genome shotgun (WGS) entry which is preliminary data.</text>
</comment>
<accession>A0A396BVX5</accession>
<dbReference type="AlphaFoldDB" id="A0A396BVX5"/>
<organism evidence="1 2">
    <name type="scientific">Bacteroides fragilis</name>
    <dbReference type="NCBI Taxonomy" id="817"/>
    <lineage>
        <taxon>Bacteria</taxon>
        <taxon>Pseudomonadati</taxon>
        <taxon>Bacteroidota</taxon>
        <taxon>Bacteroidia</taxon>
        <taxon>Bacteroidales</taxon>
        <taxon>Bacteroidaceae</taxon>
        <taxon>Bacteroides</taxon>
    </lineage>
</organism>
<evidence type="ECO:0000313" key="1">
    <source>
        <dbReference type="EMBL" id="RHH08911.1"/>
    </source>
</evidence>
<gene>
    <name evidence="1" type="ORF">DW228_16020</name>
</gene>
<proteinExistence type="predicted"/>
<name>A0A396BVX5_BACFG</name>
<evidence type="ECO:0000313" key="2">
    <source>
        <dbReference type="Proteomes" id="UP000266644"/>
    </source>
</evidence>
<sequence>MRDNGISFSGTERFLLNEKAPTPKNRGQQLNDKMLLHSAEIVFLSKPVTAIIRKQIAHHTQATVVLKEAYSVILFIYSVINLI</sequence>